<proteinExistence type="predicted"/>
<dbReference type="EMBL" id="CP036316">
    <property type="protein sequence ID" value="QDT63873.1"/>
    <property type="molecule type" value="Genomic_DNA"/>
</dbReference>
<gene>
    <name evidence="2" type="ORF">V22_10990</name>
</gene>
<dbReference type="KEGG" id="chya:V22_10990"/>
<keyword evidence="1" id="KW-0812">Transmembrane</keyword>
<dbReference type="Proteomes" id="UP000319976">
    <property type="component" value="Chromosome"/>
</dbReference>
<keyword evidence="3" id="KW-1185">Reference proteome</keyword>
<sequence length="160" mass="17442">MSVGLACESGLRQRTLSCSTNKRVGISTHEARRTQQGESSGKPILVRCTCGSKFRVKSTSRNRQVACPCCHQPVTVRLFTLSYAFEEGTRQVRNNGRQSNLGEQNTKQLPAVVRRKKAKPAIRPNVALTVITVRALYAVGSIGYGVAAIFVSLTILNAVH</sequence>
<name>A0A517T673_9PLAN</name>
<evidence type="ECO:0000256" key="1">
    <source>
        <dbReference type="SAM" id="Phobius"/>
    </source>
</evidence>
<organism evidence="2 3">
    <name type="scientific">Calycomorphotria hydatis</name>
    <dbReference type="NCBI Taxonomy" id="2528027"/>
    <lineage>
        <taxon>Bacteria</taxon>
        <taxon>Pseudomonadati</taxon>
        <taxon>Planctomycetota</taxon>
        <taxon>Planctomycetia</taxon>
        <taxon>Planctomycetales</taxon>
        <taxon>Planctomycetaceae</taxon>
        <taxon>Calycomorphotria</taxon>
    </lineage>
</organism>
<keyword evidence="1" id="KW-0472">Membrane</keyword>
<dbReference type="AlphaFoldDB" id="A0A517T673"/>
<protein>
    <submittedName>
        <fullName evidence="2">Uncharacterized protein</fullName>
    </submittedName>
</protein>
<feature type="transmembrane region" description="Helical" evidence="1">
    <location>
        <begin position="135"/>
        <end position="159"/>
    </location>
</feature>
<reference evidence="2 3" key="1">
    <citation type="submission" date="2019-02" db="EMBL/GenBank/DDBJ databases">
        <title>Deep-cultivation of Planctomycetes and their phenomic and genomic characterization uncovers novel biology.</title>
        <authorList>
            <person name="Wiegand S."/>
            <person name="Jogler M."/>
            <person name="Boedeker C."/>
            <person name="Pinto D."/>
            <person name="Vollmers J."/>
            <person name="Rivas-Marin E."/>
            <person name="Kohn T."/>
            <person name="Peeters S.H."/>
            <person name="Heuer A."/>
            <person name="Rast P."/>
            <person name="Oberbeckmann S."/>
            <person name="Bunk B."/>
            <person name="Jeske O."/>
            <person name="Meyerdierks A."/>
            <person name="Storesund J.E."/>
            <person name="Kallscheuer N."/>
            <person name="Luecker S."/>
            <person name="Lage O.M."/>
            <person name="Pohl T."/>
            <person name="Merkel B.J."/>
            <person name="Hornburger P."/>
            <person name="Mueller R.-W."/>
            <person name="Bruemmer F."/>
            <person name="Labrenz M."/>
            <person name="Spormann A.M."/>
            <person name="Op den Camp H."/>
            <person name="Overmann J."/>
            <person name="Amann R."/>
            <person name="Jetten M.S.M."/>
            <person name="Mascher T."/>
            <person name="Medema M.H."/>
            <person name="Devos D.P."/>
            <person name="Kaster A.-K."/>
            <person name="Ovreas L."/>
            <person name="Rohde M."/>
            <person name="Galperin M.Y."/>
            <person name="Jogler C."/>
        </authorList>
    </citation>
    <scope>NUCLEOTIDE SEQUENCE [LARGE SCALE GENOMIC DNA]</scope>
    <source>
        <strain evidence="2 3">V22</strain>
    </source>
</reference>
<evidence type="ECO:0000313" key="3">
    <source>
        <dbReference type="Proteomes" id="UP000319976"/>
    </source>
</evidence>
<evidence type="ECO:0000313" key="2">
    <source>
        <dbReference type="EMBL" id="QDT63873.1"/>
    </source>
</evidence>
<accession>A0A517T673</accession>
<keyword evidence="1" id="KW-1133">Transmembrane helix</keyword>